<dbReference type="Gene3D" id="3.40.50.300">
    <property type="entry name" value="P-loop containing nucleotide triphosphate hydrolases"/>
    <property type="match status" value="1"/>
</dbReference>
<dbReference type="PANTHER" id="PTHR35894:SF7">
    <property type="entry name" value="GENERAL SECRETION PATHWAY PROTEIN A-RELATED"/>
    <property type="match status" value="1"/>
</dbReference>
<keyword evidence="4" id="KW-1185">Reference proteome</keyword>
<dbReference type="OrthoDB" id="9780149at2"/>
<reference evidence="4" key="1">
    <citation type="submission" date="2016-10" db="EMBL/GenBank/DDBJ databases">
        <authorList>
            <person name="Varghese N."/>
            <person name="Submissions S."/>
        </authorList>
    </citation>
    <scope>NUCLEOTIDE SEQUENCE [LARGE SCALE GENOMIC DNA]</scope>
    <source>
        <strain evidence="4">DSM 23317</strain>
    </source>
</reference>
<dbReference type="InterPro" id="IPR052026">
    <property type="entry name" value="ExeA_AAA_ATPase_DNA-bind"/>
</dbReference>
<dbReference type="InterPro" id="IPR049945">
    <property type="entry name" value="AAA_22"/>
</dbReference>
<dbReference type="CDD" id="cd00009">
    <property type="entry name" value="AAA"/>
    <property type="match status" value="1"/>
</dbReference>
<gene>
    <name evidence="3" type="ORF">SAMN04488540_101283</name>
</gene>
<keyword evidence="1" id="KW-1133">Transmembrane helix</keyword>
<evidence type="ECO:0000256" key="1">
    <source>
        <dbReference type="SAM" id="Phobius"/>
    </source>
</evidence>
<sequence>MYLYHFGLRELPFSLTPNTQFFMQIAPHVEALQVLHTALAAGEGFIKVTGEVGTGKTLLCRKMLNELGNQYQIAYLPNPCLSADELRRAVASELGIAQQQDQHRLTEAISHRLLQLAGEGKRVVLLLDEAQALPDESLEALRLFTNLETEYAKLLQVVLFGQPELDRRLADTHFRQLRQRITFSYQLRGLTLQETCAYVEHRLAIAGYKGQPLFSWQQMAWLHRASNGIPRLVNVLCHKTLMLAYGAGVQGRIDNAMVQAAVADTESAYGLLPWWRENLLMVMSLMMLTLAAAGLGLSFYLEGGL</sequence>
<dbReference type="RefSeq" id="WP_090360778.1">
    <property type="nucleotide sequence ID" value="NZ_FNEM01000001.1"/>
</dbReference>
<protein>
    <submittedName>
        <fullName evidence="3">MSHA biogenesis protein MshM</fullName>
    </submittedName>
</protein>
<organism evidence="3 4">
    <name type="scientific">Ferrimonas sediminum</name>
    <dbReference type="NCBI Taxonomy" id="718193"/>
    <lineage>
        <taxon>Bacteria</taxon>
        <taxon>Pseudomonadati</taxon>
        <taxon>Pseudomonadota</taxon>
        <taxon>Gammaproteobacteria</taxon>
        <taxon>Alteromonadales</taxon>
        <taxon>Ferrimonadaceae</taxon>
        <taxon>Ferrimonas</taxon>
    </lineage>
</organism>
<dbReference type="EMBL" id="FNEM01000001">
    <property type="protein sequence ID" value="SDI39543.1"/>
    <property type="molecule type" value="Genomic_DNA"/>
</dbReference>
<dbReference type="Proteomes" id="UP000199527">
    <property type="component" value="Unassembled WGS sequence"/>
</dbReference>
<keyword evidence="1" id="KW-0472">Membrane</keyword>
<evidence type="ECO:0000313" key="4">
    <source>
        <dbReference type="Proteomes" id="UP000199527"/>
    </source>
</evidence>
<proteinExistence type="predicted"/>
<evidence type="ECO:0000313" key="3">
    <source>
        <dbReference type="EMBL" id="SDI39543.1"/>
    </source>
</evidence>
<feature type="domain" description="ORC1/DEAH AAA+ ATPase" evidence="2">
    <location>
        <begin position="42"/>
        <end position="169"/>
    </location>
</feature>
<name>A0A1G8K809_9GAMM</name>
<dbReference type="SUPFAM" id="SSF52540">
    <property type="entry name" value="P-loop containing nucleoside triphosphate hydrolases"/>
    <property type="match status" value="1"/>
</dbReference>
<dbReference type="AlphaFoldDB" id="A0A1G8K809"/>
<dbReference type="InterPro" id="IPR027417">
    <property type="entry name" value="P-loop_NTPase"/>
</dbReference>
<dbReference type="PANTHER" id="PTHR35894">
    <property type="entry name" value="GENERAL SECRETION PATHWAY PROTEIN A-RELATED"/>
    <property type="match status" value="1"/>
</dbReference>
<dbReference type="Pfam" id="PF13401">
    <property type="entry name" value="AAA_22"/>
    <property type="match status" value="1"/>
</dbReference>
<keyword evidence="1" id="KW-0812">Transmembrane</keyword>
<feature type="transmembrane region" description="Helical" evidence="1">
    <location>
        <begin position="279"/>
        <end position="301"/>
    </location>
</feature>
<evidence type="ECO:0000259" key="2">
    <source>
        <dbReference type="Pfam" id="PF13401"/>
    </source>
</evidence>
<accession>A0A1G8K809</accession>
<dbReference type="GO" id="GO:0016887">
    <property type="term" value="F:ATP hydrolysis activity"/>
    <property type="evidence" value="ECO:0007669"/>
    <property type="project" value="InterPro"/>
</dbReference>